<dbReference type="STRING" id="937775.Metlim_2020"/>
<organism evidence="2 3">
    <name type="scientific">Methanoplanus limicola DSM 2279</name>
    <dbReference type="NCBI Taxonomy" id="937775"/>
    <lineage>
        <taxon>Archaea</taxon>
        <taxon>Methanobacteriati</taxon>
        <taxon>Methanobacteriota</taxon>
        <taxon>Stenosarchaea group</taxon>
        <taxon>Methanomicrobia</taxon>
        <taxon>Methanomicrobiales</taxon>
        <taxon>Methanomicrobiaceae</taxon>
        <taxon>Methanoplanus</taxon>
    </lineage>
</organism>
<evidence type="ECO:0000313" key="3">
    <source>
        <dbReference type="Proteomes" id="UP000005741"/>
    </source>
</evidence>
<feature type="region of interest" description="Disordered" evidence="1">
    <location>
        <begin position="71"/>
        <end position="113"/>
    </location>
</feature>
<evidence type="ECO:0000256" key="1">
    <source>
        <dbReference type="SAM" id="MobiDB-lite"/>
    </source>
</evidence>
<dbReference type="HOGENOM" id="CLU_1092437_0_0_2"/>
<dbReference type="InParanoid" id="H1YZJ7"/>
<reference evidence="2 3" key="1">
    <citation type="submission" date="2011-10" db="EMBL/GenBank/DDBJ databases">
        <title>The Improved High-Quality Draft genome of Methanoplanus limicola DSM 2279.</title>
        <authorList>
            <consortium name="US DOE Joint Genome Institute (JGI-PGF)"/>
            <person name="Lucas S."/>
            <person name="Copeland A."/>
            <person name="Lapidus A."/>
            <person name="Glavina del Rio T."/>
            <person name="Dalin E."/>
            <person name="Tice H."/>
            <person name="Bruce D."/>
            <person name="Goodwin L."/>
            <person name="Pitluck S."/>
            <person name="Peters L."/>
            <person name="Mikhailova N."/>
            <person name="Lu M."/>
            <person name="Kyrpides N."/>
            <person name="Mavromatis K."/>
            <person name="Ivanova N."/>
            <person name="Markowitz V."/>
            <person name="Cheng J.-F."/>
            <person name="Hugenholtz P."/>
            <person name="Woyke T."/>
            <person name="Wu D."/>
            <person name="Wirth R."/>
            <person name="Brambilla E.-M."/>
            <person name="Klenk H.-P."/>
            <person name="Eisen J.A."/>
        </authorList>
    </citation>
    <scope>NUCLEOTIDE SEQUENCE [LARGE SCALE GENOMIC DNA]</scope>
    <source>
        <strain evidence="2 3">DSM 2279</strain>
    </source>
</reference>
<keyword evidence="3" id="KW-1185">Reference proteome</keyword>
<dbReference type="AlphaFoldDB" id="H1YZJ7"/>
<sequence>MSNNVRTPRALAVGVCQSPSEYMQMVSRTEAGRAELSKESSADNISGNISGNGSLNDEAFYSGNFTGNSSDNYSDDGPAGNILGKTDTPDISDIPDMNKAPGSPPEPDESSEEFYSGISASHYPSGIYPSPGYSPKYRAGMVIADRDENLLIVTACNTVTGKYGTRPLLKSTEGDAYLLKDSSFMELGSDYDRFSSIEERYATLYDDLSVKSRESGYNYIKRTGNRIYIRVKENHNMKGYLAPDSAETMKHVII</sequence>
<dbReference type="Proteomes" id="UP000005741">
    <property type="component" value="Chromosome"/>
</dbReference>
<feature type="compositionally biased region" description="Polar residues" evidence="1">
    <location>
        <begin position="42"/>
        <end position="53"/>
    </location>
</feature>
<gene>
    <name evidence="2" type="ORF">Metlim_2020</name>
</gene>
<proteinExistence type="predicted"/>
<protein>
    <submittedName>
        <fullName evidence="2">Uncharacterized protein</fullName>
    </submittedName>
</protein>
<evidence type="ECO:0000313" key="2">
    <source>
        <dbReference type="EMBL" id="EHQ36106.1"/>
    </source>
</evidence>
<name>H1YZJ7_9EURY</name>
<dbReference type="EMBL" id="CM001436">
    <property type="protein sequence ID" value="EHQ36106.1"/>
    <property type="molecule type" value="Genomic_DNA"/>
</dbReference>
<dbReference type="RefSeq" id="WP_004078329.1">
    <property type="nucleotide sequence ID" value="NZ_CM001436.1"/>
</dbReference>
<accession>H1YZJ7</accession>
<feature type="region of interest" description="Disordered" evidence="1">
    <location>
        <begin position="29"/>
        <end position="53"/>
    </location>
</feature>
<feature type="compositionally biased region" description="Basic and acidic residues" evidence="1">
    <location>
        <begin position="30"/>
        <end position="41"/>
    </location>
</feature>